<dbReference type="Gene3D" id="3.40.30.120">
    <property type="match status" value="1"/>
</dbReference>
<dbReference type="Pfam" id="PF01494">
    <property type="entry name" value="FAD_binding_3"/>
    <property type="match status" value="1"/>
</dbReference>
<keyword evidence="3" id="KW-0285">Flavoprotein</keyword>
<comment type="similarity">
    <text evidence="2">Belongs to the PheA/TfdB FAD monooxygenase family.</text>
</comment>
<dbReference type="InterPro" id="IPR050641">
    <property type="entry name" value="RIFMO-like"/>
</dbReference>
<dbReference type="Pfam" id="PF21274">
    <property type="entry name" value="Rng_hyd_C"/>
    <property type="match status" value="1"/>
</dbReference>
<comment type="cofactor">
    <cofactor evidence="1">
        <name>FAD</name>
        <dbReference type="ChEBI" id="CHEBI:57692"/>
    </cofactor>
</comment>
<dbReference type="SUPFAM" id="SSF52833">
    <property type="entry name" value="Thioredoxin-like"/>
    <property type="match status" value="1"/>
</dbReference>
<sequence>MTRPGGASAAGGLPDVLVVGAGPTGLALAAELQRYGVRFRLVDRTPDRVRESRALAIQPRTLEVLAGIGVTGQLVAQGNRTVNLRLHARGRTLSIPLFDIGLADTAYPYLLFLSQTETEQILGDHLARQGVRPERGVELVGLDRRDDTVTCRLRTAGRADETVTARYVVGCDGAHSAVRDLAGIAFEGLTYPQTFVLADLEADGIEAGAAHAFLGARGILFFFPLQTPASWRLLTMRPGGNGPPAGAPAPDTATVTLDELQALVDAASPFPVRLRDPVWATDFRIANRGATRYRSGRVFLAGDAAHIHSPAGAQGMNTGIQDAVNLGWKLALAVSGRARPAILDTYETERAPVGRRVLRFTDRAFTIGTSMNPALRTARSRVVPYVAPLVTQLRRVRGYGFRTIAQLAIHYRRSPLSAGGTRLDRGPRPGDRLPDAPVVRAGRVTTLHAELGGPGFHLLLCGPAGQWPVSAGDDVAARYPGLISIHHLSSDDGPAAPPDALIDRTGRVAHRLGVRRRAAYLLVRPDGHVAHRGGTDLAGLRAHLDHWLTPA</sequence>
<proteinExistence type="inferred from homology"/>
<evidence type="ECO:0000256" key="2">
    <source>
        <dbReference type="ARBA" id="ARBA00007801"/>
    </source>
</evidence>
<dbReference type="GO" id="GO:0071949">
    <property type="term" value="F:FAD binding"/>
    <property type="evidence" value="ECO:0007669"/>
    <property type="project" value="InterPro"/>
</dbReference>
<dbReference type="Gene3D" id="3.30.70.2450">
    <property type="match status" value="1"/>
</dbReference>
<dbReference type="GO" id="GO:0016709">
    <property type="term" value="F:oxidoreductase activity, acting on paired donors, with incorporation or reduction of molecular oxygen, NAD(P)H as one donor, and incorporation of one atom of oxygen"/>
    <property type="evidence" value="ECO:0007669"/>
    <property type="project" value="UniProtKB-ARBA"/>
</dbReference>
<dbReference type="Proteomes" id="UP000294739">
    <property type="component" value="Unassembled WGS sequence"/>
</dbReference>
<keyword evidence="7" id="KW-1185">Reference proteome</keyword>
<keyword evidence="6" id="KW-0503">Monooxygenase</keyword>
<dbReference type="FunCoup" id="A0A4R5DAR5">
    <property type="interactions" value="84"/>
</dbReference>
<protein>
    <submittedName>
        <fullName evidence="6">Monooxygenase</fullName>
    </submittedName>
</protein>
<dbReference type="EMBL" id="SMKZ01000016">
    <property type="protein sequence ID" value="TDE09937.1"/>
    <property type="molecule type" value="Genomic_DNA"/>
</dbReference>
<dbReference type="SUPFAM" id="SSF51905">
    <property type="entry name" value="FAD/NAD(P)-binding domain"/>
    <property type="match status" value="1"/>
</dbReference>
<comment type="caution">
    <text evidence="6">The sequence shown here is derived from an EMBL/GenBank/DDBJ whole genome shotgun (WGS) entry which is preliminary data.</text>
</comment>
<reference evidence="6 7" key="1">
    <citation type="submission" date="2019-03" db="EMBL/GenBank/DDBJ databases">
        <title>Draft genome sequences of novel Actinobacteria.</title>
        <authorList>
            <person name="Sahin N."/>
            <person name="Ay H."/>
            <person name="Saygin H."/>
        </authorList>
    </citation>
    <scope>NUCLEOTIDE SEQUENCE [LARGE SCALE GENOMIC DNA]</scope>
    <source>
        <strain evidence="6 7">5K138</strain>
    </source>
</reference>
<dbReference type="InterPro" id="IPR002938">
    <property type="entry name" value="FAD-bd"/>
</dbReference>
<feature type="domain" description="FAD-binding" evidence="5">
    <location>
        <begin position="15"/>
        <end position="361"/>
    </location>
</feature>
<evidence type="ECO:0000256" key="4">
    <source>
        <dbReference type="ARBA" id="ARBA00022827"/>
    </source>
</evidence>
<keyword evidence="4" id="KW-0274">FAD</keyword>
<name>A0A4R5DAR5_9ACTN</name>
<dbReference type="RefSeq" id="WP_131895194.1">
    <property type="nucleotide sequence ID" value="NZ_SMKZ01000016.1"/>
</dbReference>
<dbReference type="AlphaFoldDB" id="A0A4R5DAR5"/>
<dbReference type="PANTHER" id="PTHR43004:SF19">
    <property type="entry name" value="BINDING MONOOXYGENASE, PUTATIVE (JCVI)-RELATED"/>
    <property type="match status" value="1"/>
</dbReference>
<gene>
    <name evidence="6" type="ORF">E1269_13275</name>
</gene>
<evidence type="ECO:0000256" key="1">
    <source>
        <dbReference type="ARBA" id="ARBA00001974"/>
    </source>
</evidence>
<evidence type="ECO:0000256" key="3">
    <source>
        <dbReference type="ARBA" id="ARBA00022630"/>
    </source>
</evidence>
<evidence type="ECO:0000313" key="6">
    <source>
        <dbReference type="EMBL" id="TDE09937.1"/>
    </source>
</evidence>
<dbReference type="PANTHER" id="PTHR43004">
    <property type="entry name" value="TRK SYSTEM POTASSIUM UPTAKE PROTEIN"/>
    <property type="match status" value="1"/>
</dbReference>
<dbReference type="InterPro" id="IPR036188">
    <property type="entry name" value="FAD/NAD-bd_sf"/>
</dbReference>
<evidence type="ECO:0000313" key="7">
    <source>
        <dbReference type="Proteomes" id="UP000294739"/>
    </source>
</evidence>
<dbReference type="InterPro" id="IPR036249">
    <property type="entry name" value="Thioredoxin-like_sf"/>
</dbReference>
<dbReference type="InParanoid" id="A0A4R5DAR5"/>
<organism evidence="6 7">
    <name type="scientific">Jiangella asiatica</name>
    <dbReference type="NCBI Taxonomy" id="2530372"/>
    <lineage>
        <taxon>Bacteria</taxon>
        <taxon>Bacillati</taxon>
        <taxon>Actinomycetota</taxon>
        <taxon>Actinomycetes</taxon>
        <taxon>Jiangellales</taxon>
        <taxon>Jiangellaceae</taxon>
        <taxon>Jiangella</taxon>
    </lineage>
</organism>
<dbReference type="PRINTS" id="PR00420">
    <property type="entry name" value="RNGMNOXGNASE"/>
</dbReference>
<evidence type="ECO:0000259" key="5">
    <source>
        <dbReference type="Pfam" id="PF01494"/>
    </source>
</evidence>
<keyword evidence="6" id="KW-0560">Oxidoreductase</keyword>
<accession>A0A4R5DAR5</accession>
<dbReference type="OrthoDB" id="8670884at2"/>
<dbReference type="Gene3D" id="3.50.50.60">
    <property type="entry name" value="FAD/NAD(P)-binding domain"/>
    <property type="match status" value="1"/>
</dbReference>